<dbReference type="PANTHER" id="PTHR24409">
    <property type="entry name" value="ZINC FINGER PROTEIN 142"/>
    <property type="match status" value="1"/>
</dbReference>
<dbReference type="PROSITE" id="PS50157">
    <property type="entry name" value="ZINC_FINGER_C2H2_2"/>
    <property type="match status" value="4"/>
</dbReference>
<evidence type="ECO:0000313" key="7">
    <source>
        <dbReference type="Proteomes" id="UP000186698"/>
    </source>
</evidence>
<feature type="compositionally biased region" description="Basic residues" evidence="5">
    <location>
        <begin position="438"/>
        <end position="447"/>
    </location>
</feature>
<dbReference type="GeneID" id="108718768"/>
<dbReference type="GO" id="GO:0000981">
    <property type="term" value="F:DNA-binding transcription factor activity, RNA polymerase II-specific"/>
    <property type="evidence" value="ECO:0000318"/>
    <property type="project" value="GO_Central"/>
</dbReference>
<dbReference type="SMART" id="SM00355">
    <property type="entry name" value="ZnF_C2H2"/>
    <property type="match status" value="6"/>
</dbReference>
<feature type="domain" description="C2H2-type" evidence="6">
    <location>
        <begin position="739"/>
        <end position="767"/>
    </location>
</feature>
<dbReference type="AGR" id="Xenbase:XB-GENE-6488162"/>
<dbReference type="GO" id="GO:0008270">
    <property type="term" value="F:zinc ion binding"/>
    <property type="evidence" value="ECO:0007669"/>
    <property type="project" value="UniProtKB-KW"/>
</dbReference>
<keyword evidence="2" id="KW-0677">Repeat</keyword>
<evidence type="ECO:0000256" key="1">
    <source>
        <dbReference type="ARBA" id="ARBA00022723"/>
    </source>
</evidence>
<evidence type="ECO:0000259" key="6">
    <source>
        <dbReference type="PROSITE" id="PS50157"/>
    </source>
</evidence>
<accession>A0A1L8FVH3</accession>
<dbReference type="SUPFAM" id="SSF57667">
    <property type="entry name" value="beta-beta-alpha zinc fingers"/>
    <property type="match status" value="1"/>
</dbReference>
<dbReference type="InterPro" id="IPR036236">
    <property type="entry name" value="Znf_C2H2_sf"/>
</dbReference>
<dbReference type="Bgee" id="108718768">
    <property type="expression patterns" value="Expressed in gastrula and 11 other cell types or tissues"/>
</dbReference>
<dbReference type="OMA" id="GHHHCEE"/>
<organism evidence="7 8">
    <name type="scientific">Xenopus laevis</name>
    <name type="common">African clawed frog</name>
    <dbReference type="NCBI Taxonomy" id="8355"/>
    <lineage>
        <taxon>Eukaryota</taxon>
        <taxon>Metazoa</taxon>
        <taxon>Chordata</taxon>
        <taxon>Craniata</taxon>
        <taxon>Vertebrata</taxon>
        <taxon>Euteleostomi</taxon>
        <taxon>Amphibia</taxon>
        <taxon>Batrachia</taxon>
        <taxon>Anura</taxon>
        <taxon>Pipoidea</taxon>
        <taxon>Pipidae</taxon>
        <taxon>Xenopodinae</taxon>
        <taxon>Xenopus</taxon>
        <taxon>Xenopus</taxon>
    </lineage>
</organism>
<name>A0A1L8FVH3_XENLA</name>
<sequence length="781" mass="86936">MHHVHEVYAGRAAAADELKAATGTMQCRKNVPNTSHFRTIAPKIAPKVVNSCPPSSYGPSLPDIAVSGISTKPVVMPTQNYTIMKVAGQDGTYSLVALPQVTQPMGAQVMQASNIPLQENLKLPIPRYQSSRNKTLLDKKAKGTSLIRTAEKKNTQLEHSGHSEIISKLSVEENIQDVSSILTPGNSLMNQADTIKIHNSSPYTEKCLSKTFCASSPMKAEEITSLVENVSLLRYESKKVANSTNSVTVLSQVMFGSPVRVLPSVPKGKLPILPYSKIKKAIISKSSQFPIEKSIAVEDYNFSNKSPIHETFLSDISTHHSSVVDSSAPASLCLSCTEPEADPLKKTNGAAGKKRGRKRKASSEMIGYQKMKLFGSKFVSCREKLKMEAVEAEDKKDISVKKYRNIMPKPVIVGQSLATLGSSAAGFQSLTTDSGIKNKGHQKKQNRGKPGDGVVLKQVGDLKSLSSGARACYKCHICEHSFQFKHHLQDHLNTHTHRKPYHCRLCRKAYVHSGSLSTHMKLHHGESRLKKLMCCEFCGKVFGHIRVYFGHLKEVHRVIISTETSAKQLETKDLDAKGNQEASLINRESCFPSEEHSVNGQVGEIKLQIKCGRCHVFMPTFSNMKEHLLFEHGEKFEDRSQERILDSRQGAQEEVVKIATHYWKLLNERRNVVQCSGCGKEFLGPSKLRKHTCFPLVNQTELLEHNSSSPKWNKEDYSKEDFCCSASGVELQLWRGNHLNCILCKQVFGSKEELLDHWQQVHNCEDPLLLWAAFTSLPKKV</sequence>
<dbReference type="PROSITE" id="PS00028">
    <property type="entry name" value="ZINC_FINGER_C2H2_1"/>
    <property type="match status" value="4"/>
</dbReference>
<dbReference type="Xenbase" id="XB-GENE-6488162">
    <property type="gene designation" value="znf438.L"/>
</dbReference>
<evidence type="ECO:0000256" key="3">
    <source>
        <dbReference type="ARBA" id="ARBA00022771"/>
    </source>
</evidence>
<keyword evidence="1" id="KW-0479">Metal-binding</keyword>
<dbReference type="KEGG" id="xla:108718768"/>
<keyword evidence="7" id="KW-1185">Reference proteome</keyword>
<dbReference type="GO" id="GO:0006357">
    <property type="term" value="P:regulation of transcription by RNA polymerase II"/>
    <property type="evidence" value="ECO:0000318"/>
    <property type="project" value="GO_Central"/>
</dbReference>
<dbReference type="FunFam" id="3.30.160.60:FF:000946">
    <property type="entry name" value="Zinc finger protein 438"/>
    <property type="match status" value="1"/>
</dbReference>
<evidence type="ECO:0000256" key="5">
    <source>
        <dbReference type="SAM" id="MobiDB-lite"/>
    </source>
</evidence>
<evidence type="ECO:0000313" key="8">
    <source>
        <dbReference type="RefSeq" id="XP_018122677.1"/>
    </source>
</evidence>
<dbReference type="AlphaFoldDB" id="A0A1L8FVH3"/>
<dbReference type="CTD" id="108718768"/>
<dbReference type="RefSeq" id="XP_018122677.1">
    <property type="nucleotide sequence ID" value="XM_018267188.2"/>
</dbReference>
<evidence type="ECO:0000313" key="9">
    <source>
        <dbReference type="Xenbase" id="XB-GENE-6488162"/>
    </source>
</evidence>
<dbReference type="PaxDb" id="8355-A0A1L8FVH3"/>
<evidence type="ECO:0000256" key="2">
    <source>
        <dbReference type="ARBA" id="ARBA00022737"/>
    </source>
</evidence>
<dbReference type="OrthoDB" id="3437960at2759"/>
<evidence type="ECO:0000256" key="4">
    <source>
        <dbReference type="ARBA" id="ARBA00022833"/>
    </source>
</evidence>
<dbReference type="GO" id="GO:0005634">
    <property type="term" value="C:nucleus"/>
    <property type="evidence" value="ECO:0000318"/>
    <property type="project" value="GO_Central"/>
</dbReference>
<feature type="domain" description="C2H2-type" evidence="6">
    <location>
        <begin position="473"/>
        <end position="500"/>
    </location>
</feature>
<dbReference type="InterPro" id="IPR013087">
    <property type="entry name" value="Znf_C2H2_type"/>
</dbReference>
<reference evidence="8" key="1">
    <citation type="submission" date="2025-08" db="UniProtKB">
        <authorList>
            <consortium name="RefSeq"/>
        </authorList>
    </citation>
    <scope>IDENTIFICATION</scope>
    <source>
        <strain evidence="8">J_2021</strain>
        <tissue evidence="8">Erythrocytes</tissue>
    </source>
</reference>
<gene>
    <name evidence="8 9" type="primary">znf438.L</name>
</gene>
<feature type="domain" description="C2H2-type" evidence="6">
    <location>
        <begin position="501"/>
        <end position="528"/>
    </location>
</feature>
<feature type="region of interest" description="Disordered" evidence="5">
    <location>
        <begin position="432"/>
        <end position="453"/>
    </location>
</feature>
<keyword evidence="3" id="KW-0863">Zinc-finger</keyword>
<proteinExistence type="predicted"/>
<dbReference type="GO" id="GO:0043565">
    <property type="term" value="F:sequence-specific DNA binding"/>
    <property type="evidence" value="ECO:0000318"/>
    <property type="project" value="GO_Central"/>
</dbReference>
<keyword evidence="4" id="KW-0862">Zinc</keyword>
<protein>
    <submittedName>
        <fullName evidence="8">Zinc finger protein 438</fullName>
    </submittedName>
</protein>
<dbReference type="GO" id="GO:0000977">
    <property type="term" value="F:RNA polymerase II transcription regulatory region sequence-specific DNA binding"/>
    <property type="evidence" value="ECO:0007669"/>
    <property type="project" value="TreeGrafter"/>
</dbReference>
<dbReference type="Gene3D" id="3.30.160.60">
    <property type="entry name" value="Classic Zinc Finger"/>
    <property type="match status" value="2"/>
</dbReference>
<dbReference type="Proteomes" id="UP000186698">
    <property type="component" value="Chromosome 6L"/>
</dbReference>
<dbReference type="PANTHER" id="PTHR24409:SF319">
    <property type="entry name" value="ZINC FINGER PROTEIN 438"/>
    <property type="match status" value="1"/>
</dbReference>
<feature type="domain" description="C2H2-type" evidence="6">
    <location>
        <begin position="673"/>
        <end position="710"/>
    </location>
</feature>